<comment type="caution">
    <text evidence="3">The sequence shown here is derived from an EMBL/GenBank/DDBJ whole genome shotgun (WGS) entry which is preliminary data.</text>
</comment>
<gene>
    <name evidence="3" type="ORF">RM780_11760</name>
</gene>
<evidence type="ECO:0000256" key="1">
    <source>
        <dbReference type="SAM" id="MobiDB-lite"/>
    </source>
</evidence>
<feature type="transmembrane region" description="Helical" evidence="2">
    <location>
        <begin position="12"/>
        <end position="40"/>
    </location>
</feature>
<accession>A0ABU2L815</accession>
<name>A0ABU2L815_9ACTN</name>
<organism evidence="3 4">
    <name type="scientific">Streptomyces boetiae</name>
    <dbReference type="NCBI Taxonomy" id="3075541"/>
    <lineage>
        <taxon>Bacteria</taxon>
        <taxon>Bacillati</taxon>
        <taxon>Actinomycetota</taxon>
        <taxon>Actinomycetes</taxon>
        <taxon>Kitasatosporales</taxon>
        <taxon>Streptomycetaceae</taxon>
        <taxon>Streptomyces</taxon>
    </lineage>
</organism>
<keyword evidence="2" id="KW-0812">Transmembrane</keyword>
<protein>
    <recommendedName>
        <fullName evidence="5">DUF2637 domain-containing protein</fullName>
    </recommendedName>
</protein>
<feature type="transmembrane region" description="Helical" evidence="2">
    <location>
        <begin position="60"/>
        <end position="80"/>
    </location>
</feature>
<evidence type="ECO:0008006" key="5">
    <source>
        <dbReference type="Google" id="ProtNLM"/>
    </source>
</evidence>
<sequence length="248" mass="26773">MPVHERVRAQAAFFAVAAFTVLLPLVLVTLTATSVWTGWVNVMAMHAYLDQPGALPGVRWAVPVAVQAFIVIGEATMVLNSVLRRRWILGSGAAATVAGYSVEIGAHLYYGEALDAIIAMIVAAVACGGGWALVAALMDRGVDMANEEPTPRARNADEAEQAAVEYEDQPEPTSEDGAPEPRRAGRRTREQLLEEVRVLEPDRPTLSPNFVAARLGLSWVNARSLLAEVDRLSLDRRPGRPRRSSPAS</sequence>
<feature type="transmembrane region" description="Helical" evidence="2">
    <location>
        <begin position="116"/>
        <end position="138"/>
    </location>
</feature>
<dbReference type="EMBL" id="JAVREN010000013">
    <property type="protein sequence ID" value="MDT0307635.1"/>
    <property type="molecule type" value="Genomic_DNA"/>
</dbReference>
<feature type="compositionally biased region" description="Basic and acidic residues" evidence="1">
    <location>
        <begin position="179"/>
        <end position="188"/>
    </location>
</feature>
<keyword evidence="4" id="KW-1185">Reference proteome</keyword>
<keyword evidence="2" id="KW-1133">Transmembrane helix</keyword>
<reference evidence="4" key="1">
    <citation type="submission" date="2023-07" db="EMBL/GenBank/DDBJ databases">
        <title>30 novel species of actinomycetes from the DSMZ collection.</title>
        <authorList>
            <person name="Nouioui I."/>
        </authorList>
    </citation>
    <scope>NUCLEOTIDE SEQUENCE [LARGE SCALE GENOMIC DNA]</scope>
    <source>
        <strain evidence="4">DSM 44917</strain>
    </source>
</reference>
<dbReference type="RefSeq" id="WP_311630581.1">
    <property type="nucleotide sequence ID" value="NZ_JAVREN010000013.1"/>
</dbReference>
<feature type="region of interest" description="Disordered" evidence="1">
    <location>
        <begin position="147"/>
        <end position="188"/>
    </location>
</feature>
<evidence type="ECO:0000313" key="4">
    <source>
        <dbReference type="Proteomes" id="UP001183388"/>
    </source>
</evidence>
<feature type="transmembrane region" description="Helical" evidence="2">
    <location>
        <begin position="87"/>
        <end position="110"/>
    </location>
</feature>
<dbReference type="Proteomes" id="UP001183388">
    <property type="component" value="Unassembled WGS sequence"/>
</dbReference>
<feature type="compositionally biased region" description="Acidic residues" evidence="1">
    <location>
        <begin position="165"/>
        <end position="178"/>
    </location>
</feature>
<evidence type="ECO:0000313" key="3">
    <source>
        <dbReference type="EMBL" id="MDT0307635.1"/>
    </source>
</evidence>
<evidence type="ECO:0000256" key="2">
    <source>
        <dbReference type="SAM" id="Phobius"/>
    </source>
</evidence>
<proteinExistence type="predicted"/>
<keyword evidence="2" id="KW-0472">Membrane</keyword>